<accession>A0ABQ9K2L5</accession>
<gene>
    <name evidence="2" type="ORF">NQ317_002712</name>
</gene>
<feature type="transmembrane region" description="Helical" evidence="1">
    <location>
        <begin position="50"/>
        <end position="71"/>
    </location>
</feature>
<reference evidence="2" key="1">
    <citation type="journal article" date="2023" name="Insect Mol. Biol.">
        <title>Genome sequencing provides insights into the evolution of gene families encoding plant cell wall-degrading enzymes in longhorned beetles.</title>
        <authorList>
            <person name="Shin N.R."/>
            <person name="Okamura Y."/>
            <person name="Kirsch R."/>
            <person name="Pauchet Y."/>
        </authorList>
    </citation>
    <scope>NUCLEOTIDE SEQUENCE</scope>
    <source>
        <strain evidence="2">MMC_N1</strain>
    </source>
</reference>
<evidence type="ECO:0000313" key="2">
    <source>
        <dbReference type="EMBL" id="KAJ8984873.1"/>
    </source>
</evidence>
<comment type="caution">
    <text evidence="2">The sequence shown here is derived from an EMBL/GenBank/DDBJ whole genome shotgun (WGS) entry which is preliminary data.</text>
</comment>
<evidence type="ECO:0000256" key="1">
    <source>
        <dbReference type="SAM" id="Phobius"/>
    </source>
</evidence>
<evidence type="ECO:0000313" key="3">
    <source>
        <dbReference type="Proteomes" id="UP001162164"/>
    </source>
</evidence>
<feature type="transmembrane region" description="Helical" evidence="1">
    <location>
        <begin position="21"/>
        <end position="38"/>
    </location>
</feature>
<proteinExistence type="predicted"/>
<dbReference type="Proteomes" id="UP001162164">
    <property type="component" value="Unassembled WGS sequence"/>
</dbReference>
<dbReference type="EMBL" id="JAPWTJ010000024">
    <property type="protein sequence ID" value="KAJ8984873.1"/>
    <property type="molecule type" value="Genomic_DNA"/>
</dbReference>
<protein>
    <submittedName>
        <fullName evidence="2">Uncharacterized protein</fullName>
    </submittedName>
</protein>
<keyword evidence="1" id="KW-0472">Membrane</keyword>
<name>A0ABQ9K2L5_9CUCU</name>
<organism evidence="2 3">
    <name type="scientific">Molorchus minor</name>
    <dbReference type="NCBI Taxonomy" id="1323400"/>
    <lineage>
        <taxon>Eukaryota</taxon>
        <taxon>Metazoa</taxon>
        <taxon>Ecdysozoa</taxon>
        <taxon>Arthropoda</taxon>
        <taxon>Hexapoda</taxon>
        <taxon>Insecta</taxon>
        <taxon>Pterygota</taxon>
        <taxon>Neoptera</taxon>
        <taxon>Endopterygota</taxon>
        <taxon>Coleoptera</taxon>
        <taxon>Polyphaga</taxon>
        <taxon>Cucujiformia</taxon>
        <taxon>Chrysomeloidea</taxon>
        <taxon>Cerambycidae</taxon>
        <taxon>Lamiinae</taxon>
        <taxon>Monochamini</taxon>
        <taxon>Molorchus</taxon>
    </lineage>
</organism>
<keyword evidence="1" id="KW-1133">Transmembrane helix</keyword>
<keyword evidence="3" id="KW-1185">Reference proteome</keyword>
<sequence>MNVPVRYDIEFTIFLRKKYHLHLYCIYVLYYSEFKYFLLHCYTIENVGNIKNVVLALMFQVILGVSIKFVLEFFLHRMLYTGCFLTLLTNKGGESSPNCGIKVFFINVLSLTHFRSLSINQINLNHFLIELCHYEEYIQKSLEYCLSLINKKKKPTVILTHEAISENLYTTFTS</sequence>
<keyword evidence="1" id="KW-0812">Transmembrane</keyword>